<dbReference type="Pfam" id="PF18014">
    <property type="entry name" value="Acetyltransf_18"/>
    <property type="match status" value="1"/>
</dbReference>
<dbReference type="InterPro" id="IPR016181">
    <property type="entry name" value="Acyl_CoA_acyltransferase"/>
</dbReference>
<dbReference type="RefSeq" id="WP_206938767.1">
    <property type="nucleotide sequence ID" value="NZ_JAFLNF010000002.1"/>
</dbReference>
<dbReference type="InterPro" id="IPR000182">
    <property type="entry name" value="GNAT_dom"/>
</dbReference>
<dbReference type="SUPFAM" id="SSF55729">
    <property type="entry name" value="Acyl-CoA N-acyltransferases (Nat)"/>
    <property type="match status" value="1"/>
</dbReference>
<dbReference type="PANTHER" id="PTHR47237:SF1">
    <property type="entry name" value="SLL0310 PROTEIN"/>
    <property type="match status" value="1"/>
</dbReference>
<dbReference type="InterPro" id="IPR041496">
    <property type="entry name" value="YitH/HolE_GNAT"/>
</dbReference>
<dbReference type="GO" id="GO:0016747">
    <property type="term" value="F:acyltransferase activity, transferring groups other than amino-acyl groups"/>
    <property type="evidence" value="ECO:0007669"/>
    <property type="project" value="InterPro"/>
</dbReference>
<name>A0A939EL82_9HYPH</name>
<keyword evidence="3" id="KW-1185">Reference proteome</keyword>
<gene>
    <name evidence="2" type="ORF">J0X15_05370</name>
</gene>
<reference evidence="2" key="1">
    <citation type="submission" date="2021-03" db="EMBL/GenBank/DDBJ databases">
        <title>Roseibium sp. CAU 1637 isolated from Incheon.</title>
        <authorList>
            <person name="Kim W."/>
        </authorList>
    </citation>
    <scope>NUCLEOTIDE SEQUENCE</scope>
    <source>
        <strain evidence="2">CAU 1637</strain>
    </source>
</reference>
<dbReference type="AlphaFoldDB" id="A0A939EL82"/>
<dbReference type="PANTHER" id="PTHR47237">
    <property type="entry name" value="SLL0310 PROTEIN"/>
    <property type="match status" value="1"/>
</dbReference>
<dbReference type="Pfam" id="PF00583">
    <property type="entry name" value="Acetyltransf_1"/>
    <property type="match status" value="1"/>
</dbReference>
<dbReference type="Gene3D" id="3.40.630.90">
    <property type="match status" value="1"/>
</dbReference>
<evidence type="ECO:0000313" key="3">
    <source>
        <dbReference type="Proteomes" id="UP000664779"/>
    </source>
</evidence>
<proteinExistence type="predicted"/>
<protein>
    <submittedName>
        <fullName evidence="2">GNAT family N-acetyltransferase</fullName>
    </submittedName>
</protein>
<dbReference type="PROSITE" id="PS51186">
    <property type="entry name" value="GNAT"/>
    <property type="match status" value="1"/>
</dbReference>
<dbReference type="Gene3D" id="3.40.630.30">
    <property type="match status" value="1"/>
</dbReference>
<organism evidence="2 3">
    <name type="scientific">Roseibium limicola</name>
    <dbReference type="NCBI Taxonomy" id="2816037"/>
    <lineage>
        <taxon>Bacteria</taxon>
        <taxon>Pseudomonadati</taxon>
        <taxon>Pseudomonadota</taxon>
        <taxon>Alphaproteobacteria</taxon>
        <taxon>Hyphomicrobiales</taxon>
        <taxon>Stappiaceae</taxon>
        <taxon>Roseibium</taxon>
    </lineage>
</organism>
<evidence type="ECO:0000259" key="1">
    <source>
        <dbReference type="PROSITE" id="PS51186"/>
    </source>
</evidence>
<accession>A0A939EL82</accession>
<evidence type="ECO:0000313" key="2">
    <source>
        <dbReference type="EMBL" id="MBO0344639.1"/>
    </source>
</evidence>
<dbReference type="CDD" id="cd04301">
    <property type="entry name" value="NAT_SF"/>
    <property type="match status" value="1"/>
</dbReference>
<dbReference type="Proteomes" id="UP000664779">
    <property type="component" value="Unassembled WGS sequence"/>
</dbReference>
<dbReference type="InterPro" id="IPR052729">
    <property type="entry name" value="Acyl/Acetyltrans_Enzymes"/>
</dbReference>
<feature type="domain" description="N-acetyltransferase" evidence="1">
    <location>
        <begin position="4"/>
        <end position="141"/>
    </location>
</feature>
<comment type="caution">
    <text evidence="2">The sequence shown here is derived from an EMBL/GenBank/DDBJ whole genome shotgun (WGS) entry which is preliminary data.</text>
</comment>
<dbReference type="EMBL" id="JAFLNF010000002">
    <property type="protein sequence ID" value="MBO0344639.1"/>
    <property type="molecule type" value="Genomic_DNA"/>
</dbReference>
<sequence>MPDYSIRSATEDDLTILLSWAADEGWNPGLDDRSAFQAADPSGFYVGCIGGTPVTCISAVKYGTDFGFIGFYICHPDHRGNGYGWKLWQHAMASLDERTVGLDGVVEQQANYKASGFEFAHRTIRQSGISMVDTPMDPRLTTIGQGLFPSIRDYDLQIFRFPRVDFLKSWLDPMASSRRGFALVDDGEVKGYGTLRQCAEGFKIGPLFADTADIADTLFRALAGQVKGQVVFLDTPEPNTHAEELAERYELSPEFETARMYKGKNPNLPLDHIYGVTSFELG</sequence>